<dbReference type="AlphaFoldDB" id="A0A451D553"/>
<keyword evidence="1" id="KW-0282">Flagellum</keyword>
<proteinExistence type="predicted"/>
<organism evidence="1 2">
    <name type="scientific">Buchnera aphidicola</name>
    <name type="common">Cinara kochiana kochiana</name>
    <dbReference type="NCBI Taxonomy" id="2518976"/>
    <lineage>
        <taxon>Bacteria</taxon>
        <taxon>Pseudomonadati</taxon>
        <taxon>Pseudomonadota</taxon>
        <taxon>Gammaproteobacteria</taxon>
        <taxon>Enterobacterales</taxon>
        <taxon>Erwiniaceae</taxon>
        <taxon>Buchnera</taxon>
    </lineage>
</organism>
<reference evidence="1 2" key="1">
    <citation type="submission" date="2019-02" db="EMBL/GenBank/DDBJ databases">
        <authorList>
            <person name="Manzano-Marin A."/>
            <person name="Manzano-Marin A."/>
        </authorList>
    </citation>
    <scope>NUCLEOTIDE SEQUENCE [LARGE SCALE GENOMIC DNA]</scope>
    <source>
        <strain evidence="1 2">BuCikochiana</strain>
    </source>
</reference>
<sequence length="150" mass="18711">MILNVSRIRVIKKKIEIDIKKNIYHITYYKNKQIKVQQYLFQLKKYKNKYNFLLHKNFFNGISPHIIQLFMNFILMLQKFIMQQNVWLDYFKKKLKKRLLVQNKLYSKLEQWKKLELRMKNCILRKNILMDQREDNVVCLNNYNILYINK</sequence>
<keyword evidence="1" id="KW-0969">Cilium</keyword>
<gene>
    <name evidence="1" type="primary">fliJ</name>
    <name evidence="1" type="ORF">BUCIKOCA2762_048</name>
</gene>
<name>A0A451D553_9GAMM</name>
<evidence type="ECO:0000313" key="1">
    <source>
        <dbReference type="EMBL" id="VFP80969.1"/>
    </source>
</evidence>
<evidence type="ECO:0000313" key="2">
    <source>
        <dbReference type="Proteomes" id="UP000294380"/>
    </source>
</evidence>
<protein>
    <submittedName>
        <fullName evidence="1">Flagellar FliJ protein</fullName>
    </submittedName>
</protein>
<dbReference type="EMBL" id="LR217707">
    <property type="protein sequence ID" value="VFP80969.1"/>
    <property type="molecule type" value="Genomic_DNA"/>
</dbReference>
<keyword evidence="1" id="KW-0966">Cell projection</keyword>
<accession>A0A451D553</accession>
<dbReference type="Proteomes" id="UP000294380">
    <property type="component" value="Chromosome"/>
</dbReference>